<dbReference type="InterPro" id="IPR001509">
    <property type="entry name" value="Epimerase_deHydtase"/>
</dbReference>
<dbReference type="AlphaFoldDB" id="A0A0N7F5F9"/>
<keyword evidence="8" id="KW-1185">Reference proteome</keyword>
<accession>A0A0N7F5F9</accession>
<dbReference type="Pfam" id="PF01370">
    <property type="entry name" value="Epimerase"/>
    <property type="match status" value="1"/>
</dbReference>
<organism evidence="7 8">
    <name type="scientific">Kibdelosporangium phytohabitans</name>
    <dbReference type="NCBI Taxonomy" id="860235"/>
    <lineage>
        <taxon>Bacteria</taxon>
        <taxon>Bacillati</taxon>
        <taxon>Actinomycetota</taxon>
        <taxon>Actinomycetes</taxon>
        <taxon>Pseudonocardiales</taxon>
        <taxon>Pseudonocardiaceae</taxon>
        <taxon>Kibdelosporangium</taxon>
    </lineage>
</organism>
<evidence type="ECO:0000256" key="1">
    <source>
        <dbReference type="ARBA" id="ARBA00004947"/>
    </source>
</evidence>
<evidence type="ECO:0000256" key="4">
    <source>
        <dbReference type="ARBA" id="ARBA00031367"/>
    </source>
</evidence>
<comment type="pathway">
    <text evidence="1">Carbohydrate metabolism; galactose metabolism.</text>
</comment>
<dbReference type="Proteomes" id="UP000063699">
    <property type="component" value="Chromosome"/>
</dbReference>
<dbReference type="KEGG" id="kphy:AOZ06_51120"/>
<protein>
    <recommendedName>
        <fullName evidence="3">UDP-glucose 4-epimerase</fullName>
    </recommendedName>
    <alternativeName>
        <fullName evidence="5">Galactowaldenase</fullName>
    </alternativeName>
    <alternativeName>
        <fullName evidence="4">UDP-galactose 4-epimerase</fullName>
    </alternativeName>
</protein>
<dbReference type="EMBL" id="CP012752">
    <property type="protein sequence ID" value="ALG14119.1"/>
    <property type="molecule type" value="Genomic_DNA"/>
</dbReference>
<dbReference type="RefSeq" id="WP_054295989.1">
    <property type="nucleotide sequence ID" value="NZ_CP012752.1"/>
</dbReference>
<comment type="similarity">
    <text evidence="2">Belongs to the NAD(P)-dependent epimerase/dehydratase family.</text>
</comment>
<gene>
    <name evidence="7" type="ORF">AOZ06_51120</name>
</gene>
<evidence type="ECO:0000256" key="2">
    <source>
        <dbReference type="ARBA" id="ARBA00007637"/>
    </source>
</evidence>
<dbReference type="PANTHER" id="PTHR43725">
    <property type="entry name" value="UDP-GLUCOSE 4-EPIMERASE"/>
    <property type="match status" value="1"/>
</dbReference>
<dbReference type="STRING" id="860235.AOZ06_51120"/>
<dbReference type="OrthoDB" id="9801785at2"/>
<reference evidence="7 8" key="1">
    <citation type="submission" date="2015-07" db="EMBL/GenBank/DDBJ databases">
        <title>Genome sequencing of Kibdelosporangium phytohabitans.</title>
        <authorList>
            <person name="Qin S."/>
            <person name="Xing K."/>
        </authorList>
    </citation>
    <scope>NUCLEOTIDE SEQUENCE [LARGE SCALE GENOMIC DNA]</scope>
    <source>
        <strain evidence="7 8">KLBMP1111</strain>
    </source>
</reference>
<dbReference type="SUPFAM" id="SSF51735">
    <property type="entry name" value="NAD(P)-binding Rossmann-fold domains"/>
    <property type="match status" value="1"/>
</dbReference>
<feature type="domain" description="NAD-dependent epimerase/dehydratase" evidence="6">
    <location>
        <begin position="2"/>
        <end position="245"/>
    </location>
</feature>
<evidence type="ECO:0000259" key="6">
    <source>
        <dbReference type="Pfam" id="PF01370"/>
    </source>
</evidence>
<dbReference type="InterPro" id="IPR036291">
    <property type="entry name" value="NAD(P)-bd_dom_sf"/>
</dbReference>
<evidence type="ECO:0000313" key="7">
    <source>
        <dbReference type="EMBL" id="ALG14119.1"/>
    </source>
</evidence>
<dbReference type="Gene3D" id="3.40.50.720">
    <property type="entry name" value="NAD(P)-binding Rossmann-like Domain"/>
    <property type="match status" value="1"/>
</dbReference>
<name>A0A0N7F5F9_9PSEU</name>
<evidence type="ECO:0000256" key="5">
    <source>
        <dbReference type="ARBA" id="ARBA00033067"/>
    </source>
</evidence>
<proteinExistence type="inferred from homology"/>
<dbReference type="PANTHER" id="PTHR43725:SF53">
    <property type="entry name" value="UDP-ARABINOSE 4-EPIMERASE 1"/>
    <property type="match status" value="1"/>
</dbReference>
<evidence type="ECO:0000313" key="8">
    <source>
        <dbReference type="Proteomes" id="UP000063699"/>
    </source>
</evidence>
<evidence type="ECO:0000256" key="3">
    <source>
        <dbReference type="ARBA" id="ARBA00018569"/>
    </source>
</evidence>
<sequence length="313" mass="33082">MILVTGGFGFIGAHTVLALLDRGESCVVVQRRAAQLPAAFATERVEVEQADVGDLAALRAIGARHDVTGIVHLAGSMPWPPGPDAPVPAARKAVDSLLNVVQVAQEWGVRRVGLASTIGVYLGFDSAGALGEDMPLPLTSMHVIPAFKKIGEVMGHHLAAATGIELVNYRIAAIWGPSGQSSSPFFAAPALVNAAALGTAPDFPQLGSDVYADDSIDMFYAKDCGRAIAALQLADRLNHSTYNVASGRATTNAEVVDAIRKVVPGFRIDLPVIGSGEQSYLDITRLLHDTDYLPAYNTERAVADYISWLRNGN</sequence>